<keyword evidence="2" id="KW-0808">Transferase</keyword>
<dbReference type="CDD" id="cd01167">
    <property type="entry name" value="bac_FRK"/>
    <property type="match status" value="1"/>
</dbReference>
<dbReference type="GO" id="GO:0005524">
    <property type="term" value="F:ATP binding"/>
    <property type="evidence" value="ECO:0007669"/>
    <property type="project" value="UniProtKB-KW"/>
</dbReference>
<dbReference type="Proteomes" id="UP000483018">
    <property type="component" value="Unassembled WGS sequence"/>
</dbReference>
<dbReference type="InterPro" id="IPR029056">
    <property type="entry name" value="Ribokinase-like"/>
</dbReference>
<dbReference type="SUPFAM" id="SSF53613">
    <property type="entry name" value="Ribokinase-like"/>
    <property type="match status" value="1"/>
</dbReference>
<dbReference type="PANTHER" id="PTHR43085">
    <property type="entry name" value="HEXOKINASE FAMILY MEMBER"/>
    <property type="match status" value="1"/>
</dbReference>
<comment type="similarity">
    <text evidence="1">Belongs to the carbohydrate kinase PfkB family.</text>
</comment>
<dbReference type="EMBL" id="WSLF01000010">
    <property type="protein sequence ID" value="KAE9632946.1"/>
    <property type="molecule type" value="Genomic_DNA"/>
</dbReference>
<gene>
    <name evidence="7" type="ORF">GND95_10520</name>
</gene>
<evidence type="ECO:0000259" key="6">
    <source>
        <dbReference type="Pfam" id="PF00294"/>
    </source>
</evidence>
<accession>A0A7C8HED8</accession>
<dbReference type="Pfam" id="PF00294">
    <property type="entry name" value="PfkB"/>
    <property type="match status" value="1"/>
</dbReference>
<keyword evidence="5" id="KW-0067">ATP-binding</keyword>
<dbReference type="InterPro" id="IPR011611">
    <property type="entry name" value="PfkB_dom"/>
</dbReference>
<feature type="domain" description="Carbohydrate kinase PfkB" evidence="6">
    <location>
        <begin position="7"/>
        <end position="310"/>
    </location>
</feature>
<sequence length="325" mass="36212">MKKKNIDVVALGELLIDFTEYGESKQGNLLLEVNPGGAPCNVLSILTKLGNQTAFIGKVGDDQFGKMLITRVSDLGIDTSSLYKDPEVHTTLAFVHTFPDGDRDFSFYRNPGADMMLTEDEISEELIKQSQIFHFGTLSMTHEGNRKATKKALSIAKENGCLVSFDPNLRPPLWENLDTAKEQAEYGLQCCDILKISDNEIQWFTGEEDFDKGIAILQDKYNIPLILLTMGRDGSRAYYKELRVEVKSFIQENTIETTGAGDTFGGCILHHILQWGLEGLTEEKLRKMLTFANAAASIITTRKGALSVMPSEDEIYGLIKANSFY</sequence>
<evidence type="ECO:0000256" key="2">
    <source>
        <dbReference type="ARBA" id="ARBA00022679"/>
    </source>
</evidence>
<keyword evidence="3" id="KW-0547">Nucleotide-binding</keyword>
<dbReference type="Gene3D" id="3.40.1190.20">
    <property type="match status" value="1"/>
</dbReference>
<comment type="caution">
    <text evidence="7">The sequence shown here is derived from an EMBL/GenBank/DDBJ whole genome shotgun (WGS) entry which is preliminary data.</text>
</comment>
<evidence type="ECO:0000256" key="3">
    <source>
        <dbReference type="ARBA" id="ARBA00022741"/>
    </source>
</evidence>
<keyword evidence="4 7" id="KW-0418">Kinase</keyword>
<reference evidence="7 8" key="1">
    <citation type="submission" date="2019-12" db="EMBL/GenBank/DDBJ databases">
        <title>Defluviitalea raffinosedens, isolated from a biogas fermenter, genome sequencing and characterization.</title>
        <authorList>
            <person name="Rettenmaier R."/>
            <person name="Schneider M."/>
            <person name="Neuhaus K."/>
            <person name="Liebl W."/>
            <person name="Zverlov V."/>
        </authorList>
    </citation>
    <scope>NUCLEOTIDE SEQUENCE [LARGE SCALE GENOMIC DNA]</scope>
    <source>
        <strain evidence="7 8">249c-K6</strain>
    </source>
</reference>
<dbReference type="OrthoDB" id="9813569at2"/>
<dbReference type="GO" id="GO:0016301">
    <property type="term" value="F:kinase activity"/>
    <property type="evidence" value="ECO:0007669"/>
    <property type="project" value="UniProtKB-KW"/>
</dbReference>
<proteinExistence type="inferred from homology"/>
<name>A0A7C8HED8_9FIRM</name>
<evidence type="ECO:0000313" key="8">
    <source>
        <dbReference type="Proteomes" id="UP000483018"/>
    </source>
</evidence>
<dbReference type="AlphaFoldDB" id="A0A7C8HED8"/>
<dbReference type="PANTHER" id="PTHR43085:SF1">
    <property type="entry name" value="PSEUDOURIDINE KINASE-RELATED"/>
    <property type="match status" value="1"/>
</dbReference>
<evidence type="ECO:0000256" key="1">
    <source>
        <dbReference type="ARBA" id="ARBA00010688"/>
    </source>
</evidence>
<evidence type="ECO:0000313" key="7">
    <source>
        <dbReference type="EMBL" id="KAE9632946.1"/>
    </source>
</evidence>
<organism evidence="7 8">
    <name type="scientific">Defluviitalea raffinosedens</name>
    <dbReference type="NCBI Taxonomy" id="1450156"/>
    <lineage>
        <taxon>Bacteria</taxon>
        <taxon>Bacillati</taxon>
        <taxon>Bacillota</taxon>
        <taxon>Clostridia</taxon>
        <taxon>Lachnospirales</taxon>
        <taxon>Defluviitaleaceae</taxon>
        <taxon>Defluviitalea</taxon>
    </lineage>
</organism>
<evidence type="ECO:0000256" key="4">
    <source>
        <dbReference type="ARBA" id="ARBA00022777"/>
    </source>
</evidence>
<keyword evidence="8" id="KW-1185">Reference proteome</keyword>
<dbReference type="RefSeq" id="WP_158741108.1">
    <property type="nucleotide sequence ID" value="NZ_WSLF01000010.1"/>
</dbReference>
<evidence type="ECO:0000256" key="5">
    <source>
        <dbReference type="ARBA" id="ARBA00022840"/>
    </source>
</evidence>
<protein>
    <submittedName>
        <fullName evidence="7">Carbohydrate kinase</fullName>
    </submittedName>
</protein>
<dbReference type="InterPro" id="IPR050306">
    <property type="entry name" value="PfkB_Carbo_kinase"/>
</dbReference>